<dbReference type="Gene3D" id="3.40.1370.10">
    <property type="match status" value="1"/>
</dbReference>
<evidence type="ECO:0000256" key="2">
    <source>
        <dbReference type="ARBA" id="ARBA00022980"/>
    </source>
</evidence>
<feature type="compositionally biased region" description="Basic residues" evidence="6">
    <location>
        <begin position="60"/>
        <end position="77"/>
    </location>
</feature>
<dbReference type="AlphaFoldDB" id="E1QKT1"/>
<keyword evidence="2 5" id="KW-0689">Ribosomal protein</keyword>
<dbReference type="SUPFAM" id="SSF52166">
    <property type="entry name" value="Ribosomal protein L4"/>
    <property type="match status" value="1"/>
</dbReference>
<comment type="function">
    <text evidence="5">One of the primary rRNA binding proteins, this protein initially binds near the 5'-end of the 23S rRNA. It is important during the early stages of 50S assembly. It makes multiple contacts with different domains of the 23S rRNA in the assembled 50S subunit and ribosome.</text>
</comment>
<dbReference type="InterPro" id="IPR002136">
    <property type="entry name" value="Ribosomal_uL4"/>
</dbReference>
<feature type="region of interest" description="Disordered" evidence="6">
    <location>
        <begin position="52"/>
        <end position="98"/>
    </location>
</feature>
<dbReference type="PANTHER" id="PTHR10746">
    <property type="entry name" value="50S RIBOSOMAL PROTEIN L4"/>
    <property type="match status" value="1"/>
</dbReference>
<keyword evidence="3 5" id="KW-0687">Ribonucleoprotein</keyword>
<dbReference type="KEGG" id="dbr:Deba_2937"/>
<dbReference type="GO" id="GO:0005840">
    <property type="term" value="C:ribosome"/>
    <property type="evidence" value="ECO:0007669"/>
    <property type="project" value="UniProtKB-KW"/>
</dbReference>
<dbReference type="STRING" id="644282.Deba_2937"/>
<reference evidence="7 8" key="1">
    <citation type="journal article" date="2010" name="Stand. Genomic Sci.">
        <title>Complete genome sequence of Desulfarculus baarsii type strain (2st14).</title>
        <authorList>
            <person name="Sun H."/>
            <person name="Spring S."/>
            <person name="Lapidus A."/>
            <person name="Davenport K."/>
            <person name="Del Rio T.G."/>
            <person name="Tice H."/>
            <person name="Nolan M."/>
            <person name="Copeland A."/>
            <person name="Cheng J.F."/>
            <person name="Lucas S."/>
            <person name="Tapia R."/>
            <person name="Goodwin L."/>
            <person name="Pitluck S."/>
            <person name="Ivanova N."/>
            <person name="Pagani I."/>
            <person name="Mavromatis K."/>
            <person name="Ovchinnikova G."/>
            <person name="Pati A."/>
            <person name="Chen A."/>
            <person name="Palaniappan K."/>
            <person name="Hauser L."/>
            <person name="Chang Y.J."/>
            <person name="Jeffries C.D."/>
            <person name="Detter J.C."/>
            <person name="Han C."/>
            <person name="Rohde M."/>
            <person name="Brambilla E."/>
            <person name="Goker M."/>
            <person name="Woyke T."/>
            <person name="Bristow J."/>
            <person name="Eisen J.A."/>
            <person name="Markowitz V."/>
            <person name="Hugenholtz P."/>
            <person name="Kyrpides N.C."/>
            <person name="Klenk H.P."/>
            <person name="Land M."/>
        </authorList>
    </citation>
    <scope>NUCLEOTIDE SEQUENCE [LARGE SCALE GENOMIC DNA]</scope>
    <source>
        <strain evidence="8">ATCC 33931 / DSM 2075 / LMG 7858 / VKM B-1802 / 2st14</strain>
    </source>
</reference>
<organism evidence="7 8">
    <name type="scientific">Desulfarculus baarsii (strain ATCC 33931 / DSM 2075 / LMG 7858 / VKM B-1802 / 2st14)</name>
    <dbReference type="NCBI Taxonomy" id="644282"/>
    <lineage>
        <taxon>Bacteria</taxon>
        <taxon>Pseudomonadati</taxon>
        <taxon>Thermodesulfobacteriota</taxon>
        <taxon>Desulfarculia</taxon>
        <taxon>Desulfarculales</taxon>
        <taxon>Desulfarculaceae</taxon>
        <taxon>Desulfarculus</taxon>
    </lineage>
</organism>
<dbReference type="Proteomes" id="UP000009047">
    <property type="component" value="Chromosome"/>
</dbReference>
<dbReference type="HOGENOM" id="CLU_041575_5_2_7"/>
<dbReference type="eggNOG" id="COG0088">
    <property type="taxonomic scope" value="Bacteria"/>
</dbReference>
<dbReference type="InterPro" id="IPR023574">
    <property type="entry name" value="Ribosomal_uL4_dom_sf"/>
</dbReference>
<evidence type="ECO:0000313" key="8">
    <source>
        <dbReference type="Proteomes" id="UP000009047"/>
    </source>
</evidence>
<evidence type="ECO:0000313" key="7">
    <source>
        <dbReference type="EMBL" id="ADK86290.1"/>
    </source>
</evidence>
<gene>
    <name evidence="5" type="primary">rplD</name>
    <name evidence="7" type="ordered locus">Deba_2937</name>
</gene>
<comment type="similarity">
    <text evidence="1 5">Belongs to the universal ribosomal protein uL4 family.</text>
</comment>
<evidence type="ECO:0000256" key="5">
    <source>
        <dbReference type="HAMAP-Rule" id="MF_01328"/>
    </source>
</evidence>
<dbReference type="HAMAP" id="MF_01328_B">
    <property type="entry name" value="Ribosomal_uL4_B"/>
    <property type="match status" value="1"/>
</dbReference>
<evidence type="ECO:0000256" key="3">
    <source>
        <dbReference type="ARBA" id="ARBA00023274"/>
    </source>
</evidence>
<dbReference type="InterPro" id="IPR013005">
    <property type="entry name" value="Ribosomal_uL4-like"/>
</dbReference>
<dbReference type="EMBL" id="CP002085">
    <property type="protein sequence ID" value="ADK86290.1"/>
    <property type="molecule type" value="Genomic_DNA"/>
</dbReference>
<name>E1QKT1_DESB2</name>
<comment type="subunit">
    <text evidence="5">Part of the 50S ribosomal subunit.</text>
</comment>
<keyword evidence="5" id="KW-0699">rRNA-binding</keyword>
<dbReference type="PANTHER" id="PTHR10746:SF6">
    <property type="entry name" value="LARGE RIBOSOMAL SUBUNIT PROTEIN UL4M"/>
    <property type="match status" value="1"/>
</dbReference>
<keyword evidence="8" id="KW-1185">Reference proteome</keyword>
<dbReference type="RefSeq" id="WP_013259728.1">
    <property type="nucleotide sequence ID" value="NC_014365.1"/>
</dbReference>
<evidence type="ECO:0000256" key="4">
    <source>
        <dbReference type="ARBA" id="ARBA00035244"/>
    </source>
</evidence>
<keyword evidence="5" id="KW-0694">RNA-binding</keyword>
<dbReference type="Pfam" id="PF00573">
    <property type="entry name" value="Ribosomal_L4"/>
    <property type="match status" value="1"/>
</dbReference>
<protein>
    <recommendedName>
        <fullName evidence="4 5">Large ribosomal subunit protein uL4</fullName>
    </recommendedName>
</protein>
<dbReference type="NCBIfam" id="TIGR03953">
    <property type="entry name" value="rplD_bact"/>
    <property type="match status" value="1"/>
</dbReference>
<dbReference type="GO" id="GO:0003735">
    <property type="term" value="F:structural constituent of ribosome"/>
    <property type="evidence" value="ECO:0007669"/>
    <property type="project" value="InterPro"/>
</dbReference>
<dbReference type="GO" id="GO:0019843">
    <property type="term" value="F:rRNA binding"/>
    <property type="evidence" value="ECO:0007669"/>
    <property type="project" value="UniProtKB-UniRule"/>
</dbReference>
<proteinExistence type="inferred from homology"/>
<accession>E1QKT1</accession>
<dbReference type="OrthoDB" id="9803201at2"/>
<comment type="function">
    <text evidence="5">Forms part of the polypeptide exit tunnel.</text>
</comment>
<dbReference type="GO" id="GO:1990904">
    <property type="term" value="C:ribonucleoprotein complex"/>
    <property type="evidence" value="ECO:0007669"/>
    <property type="project" value="UniProtKB-KW"/>
</dbReference>
<evidence type="ECO:0000256" key="6">
    <source>
        <dbReference type="SAM" id="MobiDB-lite"/>
    </source>
</evidence>
<sequence>MPKVDVYDEKKQKVGEIELADEVFAAEVKAHLLHEVVVWQLAKRRAGTACTKTRSEVRGGGRKPWRQKGTGRARVGSRRSPLWRGGGTTHGPKPRDYDYNVPKKVRKAALKSALSDKLAEEKLMVLRGFGLEAIKTKAFAEVLATFQTQNVLVVTAGPDEVLEKSARNIPMVKVLRAEGLNVYDILRYDRLMLLEPAVGRIEEALS</sequence>
<evidence type="ECO:0000256" key="1">
    <source>
        <dbReference type="ARBA" id="ARBA00010528"/>
    </source>
</evidence>
<dbReference type="GO" id="GO:0006412">
    <property type="term" value="P:translation"/>
    <property type="evidence" value="ECO:0007669"/>
    <property type="project" value="UniProtKB-UniRule"/>
</dbReference>